<dbReference type="SMART" id="SM00487">
    <property type="entry name" value="DEXDc"/>
    <property type="match status" value="1"/>
</dbReference>
<dbReference type="InterPro" id="IPR027417">
    <property type="entry name" value="P-loop_NTPase"/>
</dbReference>
<dbReference type="SUPFAM" id="SSF52540">
    <property type="entry name" value="P-loop containing nucleoside triphosphate hydrolases"/>
    <property type="match status" value="2"/>
</dbReference>
<dbReference type="GO" id="GO:0016787">
    <property type="term" value="F:hydrolase activity"/>
    <property type="evidence" value="ECO:0007669"/>
    <property type="project" value="UniProtKB-KW"/>
</dbReference>
<dbReference type="PROSITE" id="PS51192">
    <property type="entry name" value="HELICASE_ATP_BIND_1"/>
    <property type="match status" value="1"/>
</dbReference>
<proteinExistence type="predicted"/>
<evidence type="ECO:0000313" key="4">
    <source>
        <dbReference type="EMBL" id="KFF19921.1"/>
    </source>
</evidence>
<dbReference type="GO" id="GO:0004674">
    <property type="term" value="F:protein serine/threonine kinase activity"/>
    <property type="evidence" value="ECO:0007669"/>
    <property type="project" value="UniProtKB-KW"/>
</dbReference>
<dbReference type="PANTHER" id="PTHR10799">
    <property type="entry name" value="SNF2/RAD54 HELICASE FAMILY"/>
    <property type="match status" value="1"/>
</dbReference>
<evidence type="ECO:0000313" key="5">
    <source>
        <dbReference type="EMBL" id="OXA91514.1"/>
    </source>
</evidence>
<evidence type="ECO:0000313" key="6">
    <source>
        <dbReference type="Proteomes" id="UP000028712"/>
    </source>
</evidence>
<dbReference type="EMBL" id="MUGY01000025">
    <property type="protein sequence ID" value="OXA91514.1"/>
    <property type="molecule type" value="Genomic_DNA"/>
</dbReference>
<name>A0A086ATA7_FLAHY</name>
<dbReference type="InterPro" id="IPR001650">
    <property type="entry name" value="Helicase_C-like"/>
</dbReference>
<dbReference type="InterPro" id="IPR038718">
    <property type="entry name" value="SNF2-like_sf"/>
</dbReference>
<feature type="domain" description="Helicase ATP-binding" evidence="2">
    <location>
        <begin position="507"/>
        <end position="686"/>
    </location>
</feature>
<gene>
    <name evidence="5" type="ORF">B0A62_17720</name>
    <name evidence="4" type="ORF">IW20_01985</name>
</gene>
<dbReference type="AlphaFoldDB" id="A0A086ATA7"/>
<dbReference type="EMBL" id="JPRM01000002">
    <property type="protein sequence ID" value="KFF19921.1"/>
    <property type="molecule type" value="Genomic_DNA"/>
</dbReference>
<dbReference type="Pfam" id="PF00176">
    <property type="entry name" value="SNF2-rel_dom"/>
    <property type="match status" value="1"/>
</dbReference>
<reference evidence="5 7" key="2">
    <citation type="submission" date="2016-11" db="EMBL/GenBank/DDBJ databases">
        <title>Whole genomes of Flavobacteriaceae.</title>
        <authorList>
            <person name="Stine C."/>
            <person name="Li C."/>
            <person name="Tadesse D."/>
        </authorList>
    </citation>
    <scope>NUCLEOTIDE SEQUENCE [LARGE SCALE GENOMIC DNA]</scope>
    <source>
        <strain evidence="5 7">ATCC 29551</strain>
    </source>
</reference>
<keyword evidence="4" id="KW-0418">Kinase</keyword>
<dbReference type="InterPro" id="IPR049730">
    <property type="entry name" value="SNF2/RAD54-like_C"/>
</dbReference>
<comment type="caution">
    <text evidence="4">The sequence shown here is derived from an EMBL/GenBank/DDBJ whole genome shotgun (WGS) entry which is preliminary data.</text>
</comment>
<dbReference type="RefSeq" id="WP_035618019.1">
    <property type="nucleotide sequence ID" value="NZ_JBEWQG010000009.1"/>
</dbReference>
<keyword evidence="4" id="KW-0808">Transferase</keyword>
<dbReference type="SMART" id="SM00490">
    <property type="entry name" value="HELICc"/>
    <property type="match status" value="1"/>
</dbReference>
<evidence type="ECO:0000313" key="7">
    <source>
        <dbReference type="Proteomes" id="UP000198424"/>
    </source>
</evidence>
<evidence type="ECO:0000259" key="3">
    <source>
        <dbReference type="PROSITE" id="PS51194"/>
    </source>
</evidence>
<keyword evidence="7" id="KW-1185">Reference proteome</keyword>
<dbReference type="Proteomes" id="UP000028712">
    <property type="component" value="Unassembled WGS sequence"/>
</dbReference>
<accession>A0A086ATA7</accession>
<dbReference type="CDD" id="cd18793">
    <property type="entry name" value="SF2_C_SNF"/>
    <property type="match status" value="1"/>
</dbReference>
<feature type="domain" description="Helicase C-terminal" evidence="3">
    <location>
        <begin position="808"/>
        <end position="969"/>
    </location>
</feature>
<keyword evidence="1" id="KW-0378">Hydrolase</keyword>
<dbReference type="InterPro" id="IPR014001">
    <property type="entry name" value="Helicase_ATP-bd"/>
</dbReference>
<dbReference type="Gene3D" id="3.40.50.10810">
    <property type="entry name" value="Tandem AAA-ATPase domain"/>
    <property type="match status" value="1"/>
</dbReference>
<dbReference type="Gene3D" id="3.40.50.300">
    <property type="entry name" value="P-loop containing nucleotide triphosphate hydrolases"/>
    <property type="match status" value="1"/>
</dbReference>
<dbReference type="InterPro" id="IPR000330">
    <property type="entry name" value="SNF2_N"/>
</dbReference>
<organism evidence="4 6">
    <name type="scientific">Flavobacterium hydatis</name>
    <name type="common">Cytophaga aquatilis</name>
    <dbReference type="NCBI Taxonomy" id="991"/>
    <lineage>
        <taxon>Bacteria</taxon>
        <taxon>Pseudomonadati</taxon>
        <taxon>Bacteroidota</taxon>
        <taxon>Flavobacteriia</taxon>
        <taxon>Flavobacteriales</taxon>
        <taxon>Flavobacteriaceae</taxon>
        <taxon>Flavobacterium</taxon>
    </lineage>
</organism>
<evidence type="ECO:0000256" key="1">
    <source>
        <dbReference type="ARBA" id="ARBA00022801"/>
    </source>
</evidence>
<keyword evidence="4" id="KW-0723">Serine/threonine-protein kinase</keyword>
<sequence>MEPSKSFQFCFDISFEKNLNTHIPTAYIVEDIIDNDIKYLNKKATADVLDGFGIVFENLDTSSKKILTACESLKPEFIFKKFSAKIKSAKTITDLQKDSKIDFAIRQHLQLNLSSFYTLIVKEQFPLSINMGIEKDFYRSRVAINPLDFEPQIQFDKHSEGITYTLSLKENNTTFLPMNSSVDILLDEPGWLIIDKKLGQLKELNSKKLSPFLKKKSIEIPSRLVDDYFKNFIPEIAKKTDIEATGFEIELRDKIIFCTIQPVYDFFKNRYYLNLHFDYDGYIFDASKPKKIHTYLDFSVANEPKIIQFKRSHDETLYTDKLLELGFVKIKNELFGWNSDTEIPDPYTNIQLVINRKEELENLGFTIQNLQLESKAIITENHTVLFSKGETKEDWFDIKIIISIGDYTINFSEIIPNIKSKERLFLLPDGNYFLIPLEWLSKYSSLAKLARTENGNLLLRKSNFAALDAIPEIKDDVNPILKAEYVSSDLLKATLRPYQIDGVKWLLGHFNSNLGACLADDMGLGKTLQTLAVLVAVQEQLGFTTKTTNFDLFQNETIIEREPLKTLIVLPSSLVFNWYNESGKFTPHFSKMQYVGNDRKLLVNRLESSDLIFTSYSIIHRDISILEKYNFRYLILDESQYIKNKNSKIFKAINKINTEHKIALSGTPIENSLDDLWSQMQFINPDILGSYNFFAENFKIPIEKKQDEDSLAELKNLIQPYILRRTKEQVLKDLPELTEQIYYCDMDPEQEKLYEKEKSKARNFLLKTDGSSPDKISIINTLMKLRQLSNHPKMVDQESEIDSGKYIAVTNYLESLVKGKQKTIIFSSFVTNLSFYTTWCKENKIAFCEITGDTPAKKREQQVNLFQENEEPLLFFISLKAGGVGLNITKASYVLFLDPWWNPFAEKQGVGRAHRIGQLNKVNVIRFISKNTVEEKIIKLQENKKLLSDSLLEESFVNDEIEINLEYILGA</sequence>
<dbReference type="PROSITE" id="PS51194">
    <property type="entry name" value="HELICASE_CTER"/>
    <property type="match status" value="1"/>
</dbReference>
<reference evidence="4 6" key="1">
    <citation type="submission" date="2014-07" db="EMBL/GenBank/DDBJ databases">
        <title>Genome of Flavobacterium hydatis DSM 2063.</title>
        <authorList>
            <person name="Pipes S.E."/>
            <person name="Stropko S.J."/>
            <person name="Newman J.D."/>
        </authorList>
    </citation>
    <scope>NUCLEOTIDE SEQUENCE [LARGE SCALE GENOMIC DNA]</scope>
    <source>
        <strain evidence="4 6">DSM 2063</strain>
    </source>
</reference>
<dbReference type="OrthoDB" id="9760715at2"/>
<dbReference type="Proteomes" id="UP000198424">
    <property type="component" value="Unassembled WGS sequence"/>
</dbReference>
<dbReference type="eggNOG" id="COG0553">
    <property type="taxonomic scope" value="Bacteria"/>
</dbReference>
<dbReference type="STRING" id="991.IW20_01985"/>
<dbReference type="GO" id="GO:0005524">
    <property type="term" value="F:ATP binding"/>
    <property type="evidence" value="ECO:0007669"/>
    <property type="project" value="InterPro"/>
</dbReference>
<evidence type="ECO:0000259" key="2">
    <source>
        <dbReference type="PROSITE" id="PS51192"/>
    </source>
</evidence>
<protein>
    <submittedName>
        <fullName evidence="4">Serine/threonine protein kinase</fullName>
    </submittedName>
</protein>
<dbReference type="Pfam" id="PF00271">
    <property type="entry name" value="Helicase_C"/>
    <property type="match status" value="1"/>
</dbReference>